<feature type="transmembrane region" description="Helical" evidence="7">
    <location>
        <begin position="114"/>
        <end position="140"/>
    </location>
</feature>
<dbReference type="PANTHER" id="PTHR43663">
    <property type="entry name" value="CHROMATE TRANSPORT PROTEIN-RELATED"/>
    <property type="match status" value="1"/>
</dbReference>
<feature type="transmembrane region" description="Helical" evidence="7">
    <location>
        <begin position="146"/>
        <end position="167"/>
    </location>
</feature>
<evidence type="ECO:0000256" key="6">
    <source>
        <dbReference type="ARBA" id="ARBA00023136"/>
    </source>
</evidence>
<dbReference type="GO" id="GO:0005886">
    <property type="term" value="C:plasma membrane"/>
    <property type="evidence" value="ECO:0007669"/>
    <property type="project" value="UniProtKB-SubCell"/>
</dbReference>
<evidence type="ECO:0000256" key="1">
    <source>
        <dbReference type="ARBA" id="ARBA00004651"/>
    </source>
</evidence>
<evidence type="ECO:0000256" key="4">
    <source>
        <dbReference type="ARBA" id="ARBA00022692"/>
    </source>
</evidence>
<dbReference type="GO" id="GO:0015109">
    <property type="term" value="F:chromate transmembrane transporter activity"/>
    <property type="evidence" value="ECO:0007669"/>
    <property type="project" value="InterPro"/>
</dbReference>
<evidence type="ECO:0000256" key="2">
    <source>
        <dbReference type="ARBA" id="ARBA00005262"/>
    </source>
</evidence>
<feature type="transmembrane region" description="Helical" evidence="7">
    <location>
        <begin position="50"/>
        <end position="69"/>
    </location>
</feature>
<evidence type="ECO:0000313" key="9">
    <source>
        <dbReference type="Proteomes" id="UP000004535"/>
    </source>
</evidence>
<dbReference type="NCBIfam" id="TIGR00937">
    <property type="entry name" value="2A51"/>
    <property type="match status" value="1"/>
</dbReference>
<dbReference type="InterPro" id="IPR052518">
    <property type="entry name" value="CHR_Transporter"/>
</dbReference>
<keyword evidence="4 7" id="KW-0812">Transmembrane</keyword>
<feature type="transmembrane region" description="Helical" evidence="7">
    <location>
        <begin position="351"/>
        <end position="372"/>
    </location>
</feature>
<feature type="transmembrane region" description="Helical" evidence="7">
    <location>
        <begin position="289"/>
        <end position="311"/>
    </location>
</feature>
<evidence type="ECO:0000256" key="3">
    <source>
        <dbReference type="ARBA" id="ARBA00022475"/>
    </source>
</evidence>
<feature type="transmembrane region" description="Helical" evidence="7">
    <location>
        <begin position="317"/>
        <end position="339"/>
    </location>
</feature>
<dbReference type="InterPro" id="IPR003370">
    <property type="entry name" value="Chromate_transpt"/>
</dbReference>
<feature type="transmembrane region" description="Helical" evidence="7">
    <location>
        <begin position="89"/>
        <end position="107"/>
    </location>
</feature>
<dbReference type="PANTHER" id="PTHR43663:SF1">
    <property type="entry name" value="CHROMATE TRANSPORTER"/>
    <property type="match status" value="1"/>
</dbReference>
<dbReference type="PIRSF" id="PIRSF004810">
    <property type="entry name" value="ChrA"/>
    <property type="match status" value="1"/>
</dbReference>
<accession>B9BK14</accession>
<keyword evidence="5 7" id="KW-1133">Transmembrane helix</keyword>
<dbReference type="Proteomes" id="UP000004535">
    <property type="component" value="Unassembled WGS sequence"/>
</dbReference>
<comment type="caution">
    <text evidence="8">The sequence shown here is derived from an EMBL/GenBank/DDBJ whole genome shotgun (WGS) entry which is preliminary data.</text>
</comment>
<evidence type="ECO:0000313" key="8">
    <source>
        <dbReference type="EMBL" id="EEE08281.1"/>
    </source>
</evidence>
<feature type="transmembrane region" description="Helical" evidence="7">
    <location>
        <begin position="254"/>
        <end position="277"/>
    </location>
</feature>
<dbReference type="InterPro" id="IPR014047">
    <property type="entry name" value="Chr_Tranpt_l_chain"/>
</dbReference>
<evidence type="ECO:0000256" key="7">
    <source>
        <dbReference type="SAM" id="Phobius"/>
    </source>
</evidence>
<feature type="transmembrane region" description="Helical" evidence="7">
    <location>
        <begin position="378"/>
        <end position="397"/>
    </location>
</feature>
<dbReference type="Pfam" id="PF02417">
    <property type="entry name" value="Chromate_transp"/>
    <property type="match status" value="2"/>
</dbReference>
<feature type="transmembrane region" description="Helical" evidence="7">
    <location>
        <begin position="404"/>
        <end position="420"/>
    </location>
</feature>
<comment type="subcellular location">
    <subcellularLocation>
        <location evidence="1">Cell membrane</location>
        <topology evidence="1">Multi-pass membrane protein</topology>
    </subcellularLocation>
</comment>
<keyword evidence="3" id="KW-1003">Cell membrane</keyword>
<feature type="transmembrane region" description="Helical" evidence="7">
    <location>
        <begin position="227"/>
        <end position="248"/>
    </location>
</feature>
<dbReference type="EMBL" id="ACFC01000002">
    <property type="protein sequence ID" value="EEE08281.1"/>
    <property type="molecule type" value="Genomic_DNA"/>
</dbReference>
<organism evidence="8 9">
    <name type="scientific">Burkholderia multivorans CGD2</name>
    <dbReference type="NCBI Taxonomy" id="513052"/>
    <lineage>
        <taxon>Bacteria</taxon>
        <taxon>Pseudomonadati</taxon>
        <taxon>Pseudomonadota</taxon>
        <taxon>Betaproteobacteria</taxon>
        <taxon>Burkholderiales</taxon>
        <taxon>Burkholderiaceae</taxon>
        <taxon>Burkholderia</taxon>
        <taxon>Burkholderia cepacia complex</taxon>
    </lineage>
</organism>
<comment type="similarity">
    <text evidence="2">Belongs to the chromate ion transporter (CHR) (TC 2.A.51) family.</text>
</comment>
<keyword evidence="6 7" id="KW-0472">Membrane</keyword>
<name>B9BK14_9BURK</name>
<sequence>MRTMRTARALHRHDGQASMNRLPKIDACDAPPAPAPHDRPAYTLAQMIGYFVRLGTFGFGGPVALVGYMRRDLVDTRQWLAEADYKEGLALAQLAPGPLAAQLAIYLGYVHYRILGATLVGLAFVLPSFLMVVALGWAYATFGGIAWMHAVFYGVGAAVVGIIAVSARKLAAKCVGRDVLLWAIYLITAAVTVVTESEAAWLFVAAGVVVWLRRAPPRWLRDRSAGIVSAAVLPGAAGATAMVGWPLLMQLGAFFAKAGAFVFGSGLAIVPFLYGGVVTDHHWLSERQFVDAVAVAMITPGPVVITVGFIGYLVAGLPGACVAAAATFLPCYLFTILPAPYFKKYGKLPSILAFVDGVTAAAVGAITGAVIVLARRSIYDVPTVLLALATVALLVGFRKLPEPAIVAGAAVVGLVVYPLLHP</sequence>
<gene>
    <name evidence="8" type="ORF">BURMUCGD2_5421</name>
</gene>
<feature type="transmembrane region" description="Helical" evidence="7">
    <location>
        <begin position="199"/>
        <end position="215"/>
    </location>
</feature>
<reference evidence="8 9" key="1">
    <citation type="journal article" date="2012" name="J. Bacteriol.">
        <title>Draft Genome Sequence Determination for Cystic Fibrosis and Chronic Granulomatous Disease Burkholderia multivorans Isolates.</title>
        <authorList>
            <person name="Varga J.J."/>
            <person name="Losada L."/>
            <person name="Zelazny A.M."/>
            <person name="Brinkac L."/>
            <person name="Harkins D."/>
            <person name="Radune D."/>
            <person name="Hostetler J."/>
            <person name="Sampaio E.P."/>
            <person name="Ronning C.M."/>
            <person name="Nierman W.C."/>
            <person name="Greenberg D.E."/>
            <person name="Holland S.M."/>
            <person name="Goldberg J.B."/>
        </authorList>
    </citation>
    <scope>NUCLEOTIDE SEQUENCE [LARGE SCALE GENOMIC DNA]</scope>
    <source>
        <strain evidence="8 9">CGD2</strain>
    </source>
</reference>
<proteinExistence type="inferred from homology"/>
<protein>
    <submittedName>
        <fullName evidence="8">Chromate transport protein</fullName>
    </submittedName>
</protein>
<evidence type="ECO:0000256" key="5">
    <source>
        <dbReference type="ARBA" id="ARBA00022989"/>
    </source>
</evidence>
<dbReference type="AlphaFoldDB" id="B9BK14"/>